<proteinExistence type="inferred from homology"/>
<comment type="pathway">
    <text evidence="1">Capsule biogenesis; capsule polysaccharide biosynthesis.</text>
</comment>
<dbReference type="GO" id="GO:0005524">
    <property type="term" value="F:ATP binding"/>
    <property type="evidence" value="ECO:0007669"/>
    <property type="project" value="UniProtKB-KW"/>
</dbReference>
<dbReference type="Proteomes" id="UP001256711">
    <property type="component" value="Unassembled WGS sequence"/>
</dbReference>
<organism evidence="15 16">
    <name type="scientific">Enterococcus asini</name>
    <dbReference type="NCBI Taxonomy" id="57732"/>
    <lineage>
        <taxon>Bacteria</taxon>
        <taxon>Bacillati</taxon>
        <taxon>Bacillota</taxon>
        <taxon>Bacilli</taxon>
        <taxon>Lactobacillales</taxon>
        <taxon>Enterococcaceae</taxon>
        <taxon>Enterococcus</taxon>
    </lineage>
</organism>
<reference evidence="15" key="1">
    <citation type="submission" date="2023-03" db="EMBL/GenBank/DDBJ databases">
        <authorList>
            <person name="Shen W."/>
            <person name="Cai J."/>
        </authorList>
    </citation>
    <scope>NUCLEOTIDE SEQUENCE</scope>
    <source>
        <strain evidence="15">B226-2</strain>
    </source>
</reference>
<evidence type="ECO:0000256" key="10">
    <source>
        <dbReference type="ARBA" id="ARBA00023137"/>
    </source>
</evidence>
<dbReference type="CDD" id="cd05387">
    <property type="entry name" value="BY-kinase"/>
    <property type="match status" value="1"/>
</dbReference>
<evidence type="ECO:0000256" key="6">
    <source>
        <dbReference type="ARBA" id="ARBA00022741"/>
    </source>
</evidence>
<dbReference type="GO" id="GO:0005886">
    <property type="term" value="C:plasma membrane"/>
    <property type="evidence" value="ECO:0007669"/>
    <property type="project" value="TreeGrafter"/>
</dbReference>
<keyword evidence="7 15" id="KW-0418">Kinase</keyword>
<dbReference type="PANTHER" id="PTHR32309">
    <property type="entry name" value="TYROSINE-PROTEIN KINASE"/>
    <property type="match status" value="1"/>
</dbReference>
<comment type="catalytic activity">
    <reaction evidence="13">
        <text>L-tyrosyl-[protein] + ATP = O-phospho-L-tyrosyl-[protein] + ADP + H(+)</text>
        <dbReference type="Rhea" id="RHEA:10596"/>
        <dbReference type="Rhea" id="RHEA-COMP:10136"/>
        <dbReference type="Rhea" id="RHEA-COMP:20101"/>
        <dbReference type="ChEBI" id="CHEBI:15378"/>
        <dbReference type="ChEBI" id="CHEBI:30616"/>
        <dbReference type="ChEBI" id="CHEBI:46858"/>
        <dbReference type="ChEBI" id="CHEBI:61978"/>
        <dbReference type="ChEBI" id="CHEBI:456216"/>
        <dbReference type="EC" id="2.7.10.2"/>
    </reaction>
</comment>
<dbReference type="InterPro" id="IPR050445">
    <property type="entry name" value="Bact_polysacc_biosynth/exp"/>
</dbReference>
<dbReference type="AlphaFoldDB" id="A0AAW8U0D0"/>
<evidence type="ECO:0000256" key="7">
    <source>
        <dbReference type="ARBA" id="ARBA00022777"/>
    </source>
</evidence>
<comment type="caution">
    <text evidence="15">The sequence shown here is derived from an EMBL/GenBank/DDBJ whole genome shotgun (WGS) entry which is preliminary data.</text>
</comment>
<keyword evidence="6" id="KW-0547">Nucleotide-binding</keyword>
<evidence type="ECO:0000256" key="12">
    <source>
        <dbReference type="ARBA" id="ARBA00024964"/>
    </source>
</evidence>
<dbReference type="SUPFAM" id="SSF52540">
    <property type="entry name" value="P-loop containing nucleoside triphosphate hydrolases"/>
    <property type="match status" value="1"/>
</dbReference>
<evidence type="ECO:0000256" key="9">
    <source>
        <dbReference type="ARBA" id="ARBA00022903"/>
    </source>
</evidence>
<dbReference type="RefSeq" id="WP_270598209.1">
    <property type="nucleotide sequence ID" value="NZ_JAQESC010000005.1"/>
</dbReference>
<evidence type="ECO:0000256" key="3">
    <source>
        <dbReference type="ARBA" id="ARBA00011903"/>
    </source>
</evidence>
<comment type="function">
    <text evidence="12">Involved in the regulation of capsular polysaccharide biosynthesis. Autophosphorylation of CpsD attenuates its activity and reduces the level of encapsulation. May be part of a complex that directs the coordinated polymerization and export to the cell surface of the capsular polysaccharide.</text>
</comment>
<dbReference type="InterPro" id="IPR005702">
    <property type="entry name" value="Wzc-like_C"/>
</dbReference>
<keyword evidence="8" id="KW-0067">ATP-binding</keyword>
<evidence type="ECO:0000256" key="13">
    <source>
        <dbReference type="ARBA" id="ARBA00051245"/>
    </source>
</evidence>
<evidence type="ECO:0000256" key="5">
    <source>
        <dbReference type="ARBA" id="ARBA00022679"/>
    </source>
</evidence>
<keyword evidence="5" id="KW-0808">Transferase</keyword>
<evidence type="ECO:0000256" key="1">
    <source>
        <dbReference type="ARBA" id="ARBA00005132"/>
    </source>
</evidence>
<evidence type="ECO:0000259" key="14">
    <source>
        <dbReference type="Pfam" id="PF13614"/>
    </source>
</evidence>
<feature type="domain" description="AAA" evidence="14">
    <location>
        <begin position="42"/>
        <end position="200"/>
    </location>
</feature>
<dbReference type="EMBL" id="JARQBJ010000002">
    <property type="protein sequence ID" value="MDT2809717.1"/>
    <property type="molecule type" value="Genomic_DNA"/>
</dbReference>
<evidence type="ECO:0000256" key="4">
    <source>
        <dbReference type="ARBA" id="ARBA00019200"/>
    </source>
</evidence>
<dbReference type="NCBIfam" id="TIGR01007">
    <property type="entry name" value="eps_fam"/>
    <property type="match status" value="1"/>
</dbReference>
<keyword evidence="11" id="KW-0270">Exopolysaccharide synthesis</keyword>
<gene>
    <name evidence="15" type="ORF">P7H43_04415</name>
</gene>
<protein>
    <recommendedName>
        <fullName evidence="4">Tyrosine-protein kinase CpsD</fullName>
        <ecNumber evidence="3">2.7.10.2</ecNumber>
    </recommendedName>
</protein>
<evidence type="ECO:0000256" key="11">
    <source>
        <dbReference type="ARBA" id="ARBA00023169"/>
    </source>
</evidence>
<keyword evidence="10" id="KW-0829">Tyrosine-protein kinase</keyword>
<dbReference type="GO" id="GO:0004715">
    <property type="term" value="F:non-membrane spanning protein tyrosine kinase activity"/>
    <property type="evidence" value="ECO:0007669"/>
    <property type="project" value="UniProtKB-EC"/>
</dbReference>
<comment type="similarity">
    <text evidence="2">Belongs to the CpsD/CapB family.</text>
</comment>
<evidence type="ECO:0000313" key="15">
    <source>
        <dbReference type="EMBL" id="MDT2809717.1"/>
    </source>
</evidence>
<keyword evidence="9" id="KW-0972">Capsule biogenesis/degradation</keyword>
<evidence type="ECO:0000313" key="16">
    <source>
        <dbReference type="Proteomes" id="UP001256711"/>
    </source>
</evidence>
<name>A0AAW8U0D0_9ENTE</name>
<sequence length="216" mass="23436">MKTQTATIPTLITEMEPTSGTVEAYQELSTNLRFAMLETNLKTLAITSASEGEGKSTITANLGILFAQSGQRVLLVDGNLRHPFLHCLFALENQVGWGNLLNGQVTNLQEIICPTSVANLFLLPSGVKSPNPAQLLSMKSLALFMEDVKDDFDVILFDSPALNKGTEAQFLAAKTDGTLIVVKENTTKKEGLRQAYHQLLQAHGRILGFVYNGAGK</sequence>
<dbReference type="InterPro" id="IPR025669">
    <property type="entry name" value="AAA_dom"/>
</dbReference>
<dbReference type="PANTHER" id="PTHR32309:SF13">
    <property type="entry name" value="FERRIC ENTEROBACTIN TRANSPORT PROTEIN FEPE"/>
    <property type="match status" value="1"/>
</dbReference>
<evidence type="ECO:0000256" key="2">
    <source>
        <dbReference type="ARBA" id="ARBA00007316"/>
    </source>
</evidence>
<dbReference type="Pfam" id="PF13614">
    <property type="entry name" value="AAA_31"/>
    <property type="match status" value="1"/>
</dbReference>
<dbReference type="GO" id="GO:0000271">
    <property type="term" value="P:polysaccharide biosynthetic process"/>
    <property type="evidence" value="ECO:0007669"/>
    <property type="project" value="UniProtKB-KW"/>
</dbReference>
<accession>A0AAW8U0D0</accession>
<dbReference type="InterPro" id="IPR027417">
    <property type="entry name" value="P-loop_NTPase"/>
</dbReference>
<evidence type="ECO:0000256" key="8">
    <source>
        <dbReference type="ARBA" id="ARBA00022840"/>
    </source>
</evidence>
<dbReference type="Gene3D" id="3.40.50.300">
    <property type="entry name" value="P-loop containing nucleotide triphosphate hydrolases"/>
    <property type="match status" value="1"/>
</dbReference>
<dbReference type="EC" id="2.7.10.2" evidence="3"/>